<dbReference type="SMART" id="SM00268">
    <property type="entry name" value="ACTIN"/>
    <property type="match status" value="1"/>
</dbReference>
<sequence>MNLRKVWGSVWKRSNRCKDWRKAIQAPKSSSITIISVFDQLPMDIVVEILMRMEARDALKLSLTCKALKRLAGGNRVWIFYLQCLHEEESWDSILFAETSLRSGYPLRRMVSSEPEEFSFMSVYGQRAQVPDSIIIDGGSGFCKFGRSKNDSPSGRYVTFAEFGNIESPIYARLQHFFVTIFNRMQVKPSMQPVVVSLPLCHQDDTESAKASRRQLKTAILNVLFDMNVPAVCAVNQAVLALYAAQQTSGIVVNIGFQVITIVPILHGKVMRQVGVEVIGFGASKLTGFLKEKMQEKNITLSLLSVQTLKECYVALDYEAELSRDAQESAATLSKERFQIGEILFQPRLAGMRAMGLQQGVALCMDHCDAAGITTGDGSWFKTVVLAGGSASLPGLAERLAKELHDYLPSSICNGVRVIPPPCGVDTAWHGAKLISNLSTFPGPWCITRKQLPRKSRLMW</sequence>
<dbReference type="SUPFAM" id="SSF53067">
    <property type="entry name" value="Actin-like ATPase domain"/>
    <property type="match status" value="2"/>
</dbReference>
<evidence type="ECO:0000256" key="1">
    <source>
        <dbReference type="RuleBase" id="RU000487"/>
    </source>
</evidence>
<gene>
    <name evidence="4" type="primary">LOC108827005</name>
</gene>
<dbReference type="Gene3D" id="3.90.640.10">
    <property type="entry name" value="Actin, Chain A, domain 4"/>
    <property type="match status" value="1"/>
</dbReference>
<comment type="similarity">
    <text evidence="1">Belongs to the actin family.</text>
</comment>
<dbReference type="RefSeq" id="XP_018455848.2">
    <property type="nucleotide sequence ID" value="XM_018600346.2"/>
</dbReference>
<evidence type="ECO:0000313" key="3">
    <source>
        <dbReference type="Proteomes" id="UP000504610"/>
    </source>
</evidence>
<dbReference type="Pfam" id="PF00022">
    <property type="entry name" value="Actin"/>
    <property type="match status" value="2"/>
</dbReference>
<dbReference type="Pfam" id="PF00646">
    <property type="entry name" value="F-box"/>
    <property type="match status" value="1"/>
</dbReference>
<dbReference type="Gene3D" id="1.20.1280.50">
    <property type="match status" value="1"/>
</dbReference>
<dbReference type="InterPro" id="IPR043129">
    <property type="entry name" value="ATPase_NBD"/>
</dbReference>
<feature type="domain" description="F-box" evidence="2">
    <location>
        <begin position="35"/>
        <end position="81"/>
    </location>
</feature>
<dbReference type="PANTHER" id="PTHR11937">
    <property type="entry name" value="ACTIN"/>
    <property type="match status" value="1"/>
</dbReference>
<organism evidence="3 4">
    <name type="scientific">Raphanus sativus</name>
    <name type="common">Radish</name>
    <name type="synonym">Raphanus raphanistrum var. sativus</name>
    <dbReference type="NCBI Taxonomy" id="3726"/>
    <lineage>
        <taxon>Eukaryota</taxon>
        <taxon>Viridiplantae</taxon>
        <taxon>Streptophyta</taxon>
        <taxon>Embryophyta</taxon>
        <taxon>Tracheophyta</taxon>
        <taxon>Spermatophyta</taxon>
        <taxon>Magnoliopsida</taxon>
        <taxon>eudicotyledons</taxon>
        <taxon>Gunneridae</taxon>
        <taxon>Pentapetalae</taxon>
        <taxon>rosids</taxon>
        <taxon>malvids</taxon>
        <taxon>Brassicales</taxon>
        <taxon>Brassicaceae</taxon>
        <taxon>Brassiceae</taxon>
        <taxon>Raphanus</taxon>
    </lineage>
</organism>
<dbReference type="OrthoDB" id="7340501at2759"/>
<dbReference type="Gene3D" id="3.30.420.40">
    <property type="match status" value="2"/>
</dbReference>
<dbReference type="GeneID" id="108827005"/>
<evidence type="ECO:0000259" key="2">
    <source>
        <dbReference type="PROSITE" id="PS50181"/>
    </source>
</evidence>
<dbReference type="PROSITE" id="PS50181">
    <property type="entry name" value="FBOX"/>
    <property type="match status" value="1"/>
</dbReference>
<evidence type="ECO:0000313" key="4">
    <source>
        <dbReference type="RefSeq" id="XP_018455848.2"/>
    </source>
</evidence>
<dbReference type="AlphaFoldDB" id="A0A6J0L7L8"/>
<name>A0A6J0L7L8_RAPSA</name>
<reference evidence="3" key="1">
    <citation type="journal article" date="2019" name="Database">
        <title>The radish genome database (RadishGD): an integrated information resource for radish genomics.</title>
        <authorList>
            <person name="Yu H.J."/>
            <person name="Baek S."/>
            <person name="Lee Y.J."/>
            <person name="Cho A."/>
            <person name="Mun J.H."/>
        </authorList>
    </citation>
    <scope>NUCLEOTIDE SEQUENCE [LARGE SCALE GENOMIC DNA]</scope>
    <source>
        <strain evidence="3">cv. WK10039</strain>
    </source>
</reference>
<dbReference type="InterPro" id="IPR004000">
    <property type="entry name" value="Actin"/>
</dbReference>
<dbReference type="SUPFAM" id="SSF81383">
    <property type="entry name" value="F-box domain"/>
    <property type="match status" value="1"/>
</dbReference>
<reference evidence="4" key="2">
    <citation type="submission" date="2025-08" db="UniProtKB">
        <authorList>
            <consortium name="RefSeq"/>
        </authorList>
    </citation>
    <scope>IDENTIFICATION</scope>
    <source>
        <tissue evidence="4">Leaf</tissue>
    </source>
</reference>
<protein>
    <submittedName>
        <fullName evidence="4">Actin-related protein 8</fullName>
    </submittedName>
</protein>
<keyword evidence="3" id="KW-1185">Reference proteome</keyword>
<dbReference type="InterPro" id="IPR001810">
    <property type="entry name" value="F-box_dom"/>
</dbReference>
<dbReference type="InterPro" id="IPR036047">
    <property type="entry name" value="F-box-like_dom_sf"/>
</dbReference>
<dbReference type="Proteomes" id="UP000504610">
    <property type="component" value="Chromosome 9"/>
</dbReference>
<dbReference type="SMART" id="SM00256">
    <property type="entry name" value="FBOX"/>
    <property type="match status" value="1"/>
</dbReference>
<accession>A0A6J0L7L8</accession>
<dbReference type="KEGG" id="rsz:108827005"/>
<proteinExistence type="inferred from homology"/>